<dbReference type="PANTHER" id="PTHR12110">
    <property type="entry name" value="HYDROXYPYRUVATE ISOMERASE"/>
    <property type="match status" value="1"/>
</dbReference>
<dbReference type="Gene3D" id="3.20.20.150">
    <property type="entry name" value="Divalent-metal-dependent TIM barrel enzymes"/>
    <property type="match status" value="1"/>
</dbReference>
<dbReference type="InterPro" id="IPR036237">
    <property type="entry name" value="Xyl_isomerase-like_sf"/>
</dbReference>
<dbReference type="EMBL" id="FNJB01000011">
    <property type="protein sequence ID" value="SDP66782.1"/>
    <property type="molecule type" value="Genomic_DNA"/>
</dbReference>
<accession>A0A1H0UKF5</accession>
<evidence type="ECO:0000313" key="3">
    <source>
        <dbReference type="Proteomes" id="UP000199651"/>
    </source>
</evidence>
<dbReference type="AlphaFoldDB" id="A0A1H0UKF5"/>
<proteinExistence type="predicted"/>
<organism evidence="2 3">
    <name type="scientific">Actinokineospora alba</name>
    <dbReference type="NCBI Taxonomy" id="504798"/>
    <lineage>
        <taxon>Bacteria</taxon>
        <taxon>Bacillati</taxon>
        <taxon>Actinomycetota</taxon>
        <taxon>Actinomycetes</taxon>
        <taxon>Pseudonocardiales</taxon>
        <taxon>Pseudonocardiaceae</taxon>
        <taxon>Actinokineospora</taxon>
    </lineage>
</organism>
<dbReference type="Proteomes" id="UP000199651">
    <property type="component" value="Unassembled WGS sequence"/>
</dbReference>
<sequence length="278" mass="29152">MSLPVLAGIGDEAGPELADQVAAIAALEWDAIELRTVGGTAIADLDDRAFDLVAATLAERGLHTVCVDSRIGDWSSTITGDFGRDLEELRTLGPRCAALGTRYVRIMSYPNGGLADAEWERRVLRRVRELAARAEQHGLVLLHENCAGWAGANAKHALDLLAEADSPALRLLFDTGNGVAYGYSGLAMLTELVEHVAHVHIKDGADGLFGPAWTIPGQGDAQVAACLELLAANGYQGALSIEPHLNLVPHSDGGGTGSADGFIAAGLALESLLFDADR</sequence>
<reference evidence="3" key="1">
    <citation type="submission" date="2016-10" db="EMBL/GenBank/DDBJ databases">
        <authorList>
            <person name="Varghese N."/>
            <person name="Submissions S."/>
        </authorList>
    </citation>
    <scope>NUCLEOTIDE SEQUENCE [LARGE SCALE GENOMIC DNA]</scope>
    <source>
        <strain evidence="3">IBRC-M 10655</strain>
    </source>
</reference>
<name>A0A1H0UKF5_9PSEU</name>
<dbReference type="Pfam" id="PF01261">
    <property type="entry name" value="AP_endonuc_2"/>
    <property type="match status" value="1"/>
</dbReference>
<feature type="domain" description="Xylose isomerase-like TIM barrel" evidence="1">
    <location>
        <begin position="21"/>
        <end position="244"/>
    </location>
</feature>
<protein>
    <submittedName>
        <fullName evidence="2">Sugar phosphate isomerase/epimerase</fullName>
    </submittedName>
</protein>
<dbReference type="RefSeq" id="WP_091381966.1">
    <property type="nucleotide sequence ID" value="NZ_FNDV01000001.1"/>
</dbReference>
<dbReference type="InterPro" id="IPR050312">
    <property type="entry name" value="IolE/XylAMocC-like"/>
</dbReference>
<dbReference type="PANTHER" id="PTHR12110:SF21">
    <property type="entry name" value="XYLOSE ISOMERASE-LIKE TIM BARREL DOMAIN-CONTAINING PROTEIN"/>
    <property type="match status" value="1"/>
</dbReference>
<keyword evidence="3" id="KW-1185">Reference proteome</keyword>
<dbReference type="SUPFAM" id="SSF51658">
    <property type="entry name" value="Xylose isomerase-like"/>
    <property type="match status" value="1"/>
</dbReference>
<evidence type="ECO:0000259" key="1">
    <source>
        <dbReference type="Pfam" id="PF01261"/>
    </source>
</evidence>
<dbReference type="InterPro" id="IPR013022">
    <property type="entry name" value="Xyl_isomerase-like_TIM-brl"/>
</dbReference>
<dbReference type="GO" id="GO:0016853">
    <property type="term" value="F:isomerase activity"/>
    <property type="evidence" value="ECO:0007669"/>
    <property type="project" value="UniProtKB-KW"/>
</dbReference>
<gene>
    <name evidence="2" type="ORF">SAMN05192558_111270</name>
</gene>
<keyword evidence="2" id="KW-0413">Isomerase</keyword>
<dbReference type="OrthoDB" id="9815124at2"/>
<evidence type="ECO:0000313" key="2">
    <source>
        <dbReference type="EMBL" id="SDP66782.1"/>
    </source>
</evidence>
<dbReference type="STRING" id="504798.SAMN05421871_101311"/>